<dbReference type="Gene3D" id="3.30.420.10">
    <property type="entry name" value="Ribonuclease H-like superfamily/Ribonuclease H"/>
    <property type="match status" value="1"/>
</dbReference>
<keyword evidence="2" id="KW-0347">Helicase</keyword>
<evidence type="ECO:0000259" key="1">
    <source>
        <dbReference type="SMART" id="SM00474"/>
    </source>
</evidence>
<keyword evidence="2" id="KW-0547">Nucleotide-binding</keyword>
<dbReference type="PANTHER" id="PTHR47765:SF2">
    <property type="entry name" value="EXONUCLEASE MUT-7 HOMOLOG"/>
    <property type="match status" value="1"/>
</dbReference>
<organism evidence="2 3">
    <name type="scientific">Desulfovibrio piger</name>
    <dbReference type="NCBI Taxonomy" id="901"/>
    <lineage>
        <taxon>Bacteria</taxon>
        <taxon>Pseudomonadati</taxon>
        <taxon>Thermodesulfobacteriota</taxon>
        <taxon>Desulfovibrionia</taxon>
        <taxon>Desulfovibrionales</taxon>
        <taxon>Desulfovibrionaceae</taxon>
        <taxon>Desulfovibrio</taxon>
    </lineage>
</organism>
<protein>
    <submittedName>
        <fullName evidence="2">Werner syndrome helicase homolog</fullName>
    </submittedName>
</protein>
<dbReference type="SUPFAM" id="SSF53098">
    <property type="entry name" value="Ribonuclease H-like"/>
    <property type="match status" value="1"/>
</dbReference>
<dbReference type="GO" id="GO:0003676">
    <property type="term" value="F:nucleic acid binding"/>
    <property type="evidence" value="ECO:0007669"/>
    <property type="project" value="InterPro"/>
</dbReference>
<dbReference type="RefSeq" id="WP_072336799.1">
    <property type="nucleotide sequence ID" value="NZ_CALJDE010000046.1"/>
</dbReference>
<keyword evidence="2" id="KW-0378">Hydrolase</keyword>
<dbReference type="PANTHER" id="PTHR47765">
    <property type="entry name" value="3'-5' EXONUCLEASE DOMAIN-CONTAINING PROTEIN"/>
    <property type="match status" value="1"/>
</dbReference>
<evidence type="ECO:0000313" key="2">
    <source>
        <dbReference type="EMBL" id="SFV74131.1"/>
    </source>
</evidence>
<keyword evidence="3" id="KW-1185">Reference proteome</keyword>
<dbReference type="InterPro" id="IPR036397">
    <property type="entry name" value="RNaseH_sf"/>
</dbReference>
<dbReference type="Pfam" id="PF01612">
    <property type="entry name" value="DNA_pol_A_exo1"/>
    <property type="match status" value="1"/>
</dbReference>
<name>A0A1K1LHG0_9BACT</name>
<proteinExistence type="predicted"/>
<dbReference type="InterPro" id="IPR052408">
    <property type="entry name" value="Exonuclease_MUT-7-like"/>
</dbReference>
<dbReference type="GO" id="GO:0004386">
    <property type="term" value="F:helicase activity"/>
    <property type="evidence" value="ECO:0007669"/>
    <property type="project" value="UniProtKB-KW"/>
</dbReference>
<dbReference type="InterPro" id="IPR002562">
    <property type="entry name" value="3'-5'_exonuclease_dom"/>
</dbReference>
<dbReference type="EMBL" id="LT630450">
    <property type="protein sequence ID" value="SFV74131.1"/>
    <property type="molecule type" value="Genomic_DNA"/>
</dbReference>
<dbReference type="OrthoDB" id="9793333at2"/>
<gene>
    <name evidence="2" type="ORF">DESPIGER_2309</name>
</gene>
<dbReference type="GO" id="GO:0006139">
    <property type="term" value="P:nucleobase-containing compound metabolic process"/>
    <property type="evidence" value="ECO:0007669"/>
    <property type="project" value="InterPro"/>
</dbReference>
<dbReference type="KEGG" id="dpg:DESPIGER_2309"/>
<sequence>MNLESLRRRLSSDEINALPLCHYEGPIHLVRSLEDWEKALPDLAREQVLGFDTETRPSFRKGRLNTPSLVQLATGRAVYLVQLSWWPFGPELAGLLADPGVIKAGVAIGDDMRELGRLYPFTPAGTVDLGMVARAHQLTTQGLRTLAANLFGQRISKGPQCSNWSVPELSKRQVIYAATDAWIGRAIYLRMRELGMTGEAA</sequence>
<evidence type="ECO:0000313" key="3">
    <source>
        <dbReference type="Proteomes" id="UP000186323"/>
    </source>
</evidence>
<reference evidence="3" key="1">
    <citation type="submission" date="2016-10" db="EMBL/GenBank/DDBJ databases">
        <authorList>
            <person name="Wegmann U."/>
        </authorList>
    </citation>
    <scope>NUCLEOTIDE SEQUENCE [LARGE SCALE GENOMIC DNA]</scope>
</reference>
<feature type="domain" description="3'-5' exonuclease" evidence="1">
    <location>
        <begin position="30"/>
        <end position="196"/>
    </location>
</feature>
<dbReference type="GO" id="GO:0008408">
    <property type="term" value="F:3'-5' exonuclease activity"/>
    <property type="evidence" value="ECO:0007669"/>
    <property type="project" value="InterPro"/>
</dbReference>
<dbReference type="InterPro" id="IPR012337">
    <property type="entry name" value="RNaseH-like_sf"/>
</dbReference>
<accession>A0A1K1LHG0</accession>
<dbReference type="CDD" id="cd06141">
    <property type="entry name" value="WRN_exo"/>
    <property type="match status" value="1"/>
</dbReference>
<dbReference type="SMART" id="SM00474">
    <property type="entry name" value="35EXOc"/>
    <property type="match status" value="1"/>
</dbReference>
<dbReference type="Proteomes" id="UP000186323">
    <property type="component" value="Chromosome I"/>
</dbReference>
<keyword evidence="2" id="KW-0067">ATP-binding</keyword>
<dbReference type="AlphaFoldDB" id="A0A1K1LHG0"/>